<reference evidence="4" key="1">
    <citation type="submission" date="2025-08" db="UniProtKB">
        <authorList>
            <consortium name="Ensembl"/>
        </authorList>
    </citation>
    <scope>IDENTIFICATION</scope>
</reference>
<evidence type="ECO:0000256" key="3">
    <source>
        <dbReference type="SAM" id="MobiDB-lite"/>
    </source>
</evidence>
<dbReference type="GO" id="GO:0005730">
    <property type="term" value="C:nucleolus"/>
    <property type="evidence" value="ECO:0007669"/>
    <property type="project" value="TreeGrafter"/>
</dbReference>
<evidence type="ECO:0000256" key="1">
    <source>
        <dbReference type="ARBA" id="ARBA00008948"/>
    </source>
</evidence>
<evidence type="ECO:0000256" key="2">
    <source>
        <dbReference type="ARBA" id="ARBA00014981"/>
    </source>
</evidence>
<name>A0A8C9PEI9_SPEDA</name>
<dbReference type="Ensembl" id="ENSSDAT00000010753.1">
    <property type="protein sequence ID" value="ENSSDAP00000009472.1"/>
    <property type="gene ID" value="ENSSDAG00000008615.1"/>
</dbReference>
<dbReference type="InterPro" id="IPR013865">
    <property type="entry name" value="FAM32A"/>
</dbReference>
<feature type="compositionally biased region" description="Basic and acidic residues" evidence="3">
    <location>
        <begin position="26"/>
        <end position="36"/>
    </location>
</feature>
<feature type="compositionally biased region" description="Basic and acidic residues" evidence="3">
    <location>
        <begin position="59"/>
        <end position="69"/>
    </location>
</feature>
<proteinExistence type="inferred from homology"/>
<evidence type="ECO:0000313" key="5">
    <source>
        <dbReference type="Proteomes" id="UP000694422"/>
    </source>
</evidence>
<dbReference type="Proteomes" id="UP000694422">
    <property type="component" value="Unplaced"/>
</dbReference>
<feature type="region of interest" description="Disordered" evidence="3">
    <location>
        <begin position="18"/>
        <end position="69"/>
    </location>
</feature>
<reference evidence="4" key="2">
    <citation type="submission" date="2025-09" db="UniProtKB">
        <authorList>
            <consortium name="Ensembl"/>
        </authorList>
    </citation>
    <scope>IDENTIFICATION</scope>
</reference>
<protein>
    <recommendedName>
        <fullName evidence="2">Protein FAM32A</fullName>
    </recommendedName>
</protein>
<dbReference type="PANTHER" id="PTHR13282:SF6">
    <property type="entry name" value="PROTEIN FAM32A"/>
    <property type="match status" value="1"/>
</dbReference>
<sequence>MEACEHVHEGPWKLKLKGVSELAMTKQREEKTKDETPESNGNPQNKDGKQHCLGWPTPARREAGEREREKQQIKRILKRAFKNHKQRVEDFDRHLDTLAEHYASPKGAGSRSLLTVALEQHQDEAEGSAAVCWIPLIFSDNILLHMPMHLLLKLCFSKLCPLYVKSFVMF</sequence>
<dbReference type="AlphaFoldDB" id="A0A8C9PEI9"/>
<dbReference type="PANTHER" id="PTHR13282">
    <property type="entry name" value="PROTEIN FAM32A"/>
    <property type="match status" value="1"/>
</dbReference>
<comment type="similarity">
    <text evidence="1">Belongs to the FAM32 family.</text>
</comment>
<keyword evidence="5" id="KW-1185">Reference proteome</keyword>
<accession>A0A8C9PEI9</accession>
<organism evidence="4 5">
    <name type="scientific">Spermophilus dauricus</name>
    <name type="common">Daurian ground squirrel</name>
    <dbReference type="NCBI Taxonomy" id="99837"/>
    <lineage>
        <taxon>Eukaryota</taxon>
        <taxon>Metazoa</taxon>
        <taxon>Chordata</taxon>
        <taxon>Craniata</taxon>
        <taxon>Vertebrata</taxon>
        <taxon>Euteleostomi</taxon>
        <taxon>Mammalia</taxon>
        <taxon>Eutheria</taxon>
        <taxon>Euarchontoglires</taxon>
        <taxon>Glires</taxon>
        <taxon>Rodentia</taxon>
        <taxon>Sciuromorpha</taxon>
        <taxon>Sciuridae</taxon>
        <taxon>Xerinae</taxon>
        <taxon>Marmotini</taxon>
        <taxon>Spermophilus</taxon>
    </lineage>
</organism>
<evidence type="ECO:0000313" key="4">
    <source>
        <dbReference type="Ensembl" id="ENSSDAP00000009472.1"/>
    </source>
</evidence>